<evidence type="ECO:0000256" key="7">
    <source>
        <dbReference type="ARBA" id="ARBA00023098"/>
    </source>
</evidence>
<keyword evidence="3 10" id="KW-0808">Transferase</keyword>
<feature type="compositionally biased region" description="Low complexity" evidence="11">
    <location>
        <begin position="302"/>
        <end position="325"/>
    </location>
</feature>
<proteinExistence type="inferred from homology"/>
<keyword evidence="4 10" id="KW-0812">Transmembrane</keyword>
<keyword evidence="6 10" id="KW-1133">Transmembrane helix</keyword>
<dbReference type="GO" id="GO:0030148">
    <property type="term" value="P:sphingolipid biosynthetic process"/>
    <property type="evidence" value="ECO:0007669"/>
    <property type="project" value="TreeGrafter"/>
</dbReference>
<accession>A0A922KYC0</accession>
<dbReference type="GO" id="GO:0005789">
    <property type="term" value="C:endoplasmic reticulum membrane"/>
    <property type="evidence" value="ECO:0007669"/>
    <property type="project" value="TreeGrafter"/>
</dbReference>
<feature type="transmembrane region" description="Helical" evidence="10">
    <location>
        <begin position="144"/>
        <end position="161"/>
    </location>
</feature>
<comment type="similarity">
    <text evidence="10">Belongs to the ELO family.</text>
</comment>
<evidence type="ECO:0000313" key="12">
    <source>
        <dbReference type="EMBL" id="KAH9505855.1"/>
    </source>
</evidence>
<dbReference type="GO" id="GO:0042761">
    <property type="term" value="P:very long-chain fatty acid biosynthetic process"/>
    <property type="evidence" value="ECO:0007669"/>
    <property type="project" value="TreeGrafter"/>
</dbReference>
<dbReference type="EMBL" id="ASGP02000005">
    <property type="protein sequence ID" value="KAH9505855.1"/>
    <property type="molecule type" value="Genomic_DNA"/>
</dbReference>
<feature type="transmembrane region" description="Helical" evidence="10">
    <location>
        <begin position="70"/>
        <end position="89"/>
    </location>
</feature>
<feature type="transmembrane region" description="Helical" evidence="10">
    <location>
        <begin position="116"/>
        <end position="137"/>
    </location>
</feature>
<evidence type="ECO:0000256" key="2">
    <source>
        <dbReference type="ARBA" id="ARBA00022516"/>
    </source>
</evidence>
<evidence type="ECO:0000256" key="5">
    <source>
        <dbReference type="ARBA" id="ARBA00022832"/>
    </source>
</evidence>
<reference evidence="12" key="2">
    <citation type="journal article" date="2022" name="Res Sq">
        <title>Comparative Genomics Reveals Insights into the Divergent Evolution of Astigmatic Mites and Household Pest Adaptations.</title>
        <authorList>
            <person name="Xiong Q."/>
            <person name="Wan A.T.-Y."/>
            <person name="Liu X.-Y."/>
            <person name="Fung C.S.-H."/>
            <person name="Xiao X."/>
            <person name="Malainual N."/>
            <person name="Hou J."/>
            <person name="Wang L."/>
            <person name="Wang M."/>
            <person name="Yang K."/>
            <person name="Cui Y."/>
            <person name="Leung E."/>
            <person name="Nong W."/>
            <person name="Shin S.-K."/>
            <person name="Au S."/>
            <person name="Jeong K.Y."/>
            <person name="Chew F.T."/>
            <person name="Hui J."/>
            <person name="Leung T.F."/>
            <person name="Tungtrongchitr A."/>
            <person name="Zhong N."/>
            <person name="Liu Z."/>
            <person name="Tsui S."/>
        </authorList>
    </citation>
    <scope>NUCLEOTIDE SEQUENCE</scope>
    <source>
        <strain evidence="12">Derf</strain>
        <tissue evidence="12">Whole organism</tissue>
    </source>
</reference>
<dbReference type="Pfam" id="PF01151">
    <property type="entry name" value="ELO"/>
    <property type="match status" value="1"/>
</dbReference>
<dbReference type="PANTHER" id="PTHR11157">
    <property type="entry name" value="FATTY ACID ACYL TRANSFERASE-RELATED"/>
    <property type="match status" value="1"/>
</dbReference>
<dbReference type="InterPro" id="IPR002076">
    <property type="entry name" value="ELO_fam"/>
</dbReference>
<feature type="transmembrane region" description="Helical" evidence="10">
    <location>
        <begin position="39"/>
        <end position="58"/>
    </location>
</feature>
<evidence type="ECO:0000313" key="13">
    <source>
        <dbReference type="Proteomes" id="UP000790347"/>
    </source>
</evidence>
<evidence type="ECO:0000256" key="6">
    <source>
        <dbReference type="ARBA" id="ARBA00022989"/>
    </source>
</evidence>
<keyword evidence="9 10" id="KW-0275">Fatty acid biosynthesis</keyword>
<evidence type="ECO:0000256" key="11">
    <source>
        <dbReference type="SAM" id="MobiDB-lite"/>
    </source>
</evidence>
<name>A0A922KYC0_DERFA</name>
<evidence type="ECO:0000256" key="1">
    <source>
        <dbReference type="ARBA" id="ARBA00004141"/>
    </source>
</evidence>
<dbReference type="AlphaFoldDB" id="A0A922KYC0"/>
<dbReference type="GO" id="GO:0034625">
    <property type="term" value="P:fatty acid elongation, monounsaturated fatty acid"/>
    <property type="evidence" value="ECO:0007669"/>
    <property type="project" value="TreeGrafter"/>
</dbReference>
<evidence type="ECO:0000256" key="4">
    <source>
        <dbReference type="ARBA" id="ARBA00022692"/>
    </source>
</evidence>
<comment type="catalytic activity">
    <reaction evidence="10">
        <text>a very-long-chain acyl-CoA + malonyl-CoA + H(+) = a very-long-chain 3-oxoacyl-CoA + CO2 + CoA</text>
        <dbReference type="Rhea" id="RHEA:32727"/>
        <dbReference type="ChEBI" id="CHEBI:15378"/>
        <dbReference type="ChEBI" id="CHEBI:16526"/>
        <dbReference type="ChEBI" id="CHEBI:57287"/>
        <dbReference type="ChEBI" id="CHEBI:57384"/>
        <dbReference type="ChEBI" id="CHEBI:90725"/>
        <dbReference type="ChEBI" id="CHEBI:90736"/>
        <dbReference type="EC" id="2.3.1.199"/>
    </reaction>
</comment>
<feature type="transmembrane region" description="Helical" evidence="10">
    <location>
        <begin position="200"/>
        <end position="223"/>
    </location>
</feature>
<gene>
    <name evidence="12" type="ORF">DERF_010626</name>
</gene>
<evidence type="ECO:0000256" key="3">
    <source>
        <dbReference type="ARBA" id="ARBA00022679"/>
    </source>
</evidence>
<dbReference type="GO" id="GO:0034626">
    <property type="term" value="P:fatty acid elongation, polyunsaturated fatty acid"/>
    <property type="evidence" value="ECO:0007669"/>
    <property type="project" value="TreeGrafter"/>
</dbReference>
<reference evidence="12" key="1">
    <citation type="submission" date="2013-05" db="EMBL/GenBank/DDBJ databases">
        <authorList>
            <person name="Yim A.K.Y."/>
            <person name="Chan T.F."/>
            <person name="Ji K.M."/>
            <person name="Liu X.Y."/>
            <person name="Zhou J.W."/>
            <person name="Li R.Q."/>
            <person name="Yang K.Y."/>
            <person name="Li J."/>
            <person name="Li M."/>
            <person name="Law P.T.W."/>
            <person name="Wu Y.L."/>
            <person name="Cai Z.L."/>
            <person name="Qin H."/>
            <person name="Bao Y."/>
            <person name="Leung R.K.K."/>
            <person name="Ng P.K.S."/>
            <person name="Zou J."/>
            <person name="Zhong X.J."/>
            <person name="Ran P.X."/>
            <person name="Zhong N.S."/>
            <person name="Liu Z.G."/>
            <person name="Tsui S.K.W."/>
        </authorList>
    </citation>
    <scope>NUCLEOTIDE SEQUENCE</scope>
    <source>
        <strain evidence="12">Derf</strain>
        <tissue evidence="12">Whole organism</tissue>
    </source>
</reference>
<keyword evidence="5 10" id="KW-0276">Fatty acid metabolism</keyword>
<comment type="caution">
    <text evidence="12">The sequence shown here is derived from an EMBL/GenBank/DDBJ whole genome shotgun (WGS) entry which is preliminary data.</text>
</comment>
<feature type="region of interest" description="Disordered" evidence="11">
    <location>
        <begin position="272"/>
        <end position="331"/>
    </location>
</feature>
<evidence type="ECO:0000256" key="8">
    <source>
        <dbReference type="ARBA" id="ARBA00023136"/>
    </source>
</evidence>
<dbReference type="Proteomes" id="UP000790347">
    <property type="component" value="Unassembled WGS sequence"/>
</dbReference>
<feature type="compositionally biased region" description="Basic and acidic residues" evidence="11">
    <location>
        <begin position="287"/>
        <end position="297"/>
    </location>
</feature>
<organism evidence="12 13">
    <name type="scientific">Dermatophagoides farinae</name>
    <name type="common">American house dust mite</name>
    <dbReference type="NCBI Taxonomy" id="6954"/>
    <lineage>
        <taxon>Eukaryota</taxon>
        <taxon>Metazoa</taxon>
        <taxon>Ecdysozoa</taxon>
        <taxon>Arthropoda</taxon>
        <taxon>Chelicerata</taxon>
        <taxon>Arachnida</taxon>
        <taxon>Acari</taxon>
        <taxon>Acariformes</taxon>
        <taxon>Sarcoptiformes</taxon>
        <taxon>Astigmata</taxon>
        <taxon>Psoroptidia</taxon>
        <taxon>Analgoidea</taxon>
        <taxon>Pyroglyphidae</taxon>
        <taxon>Dermatophagoidinae</taxon>
        <taxon>Dermatophagoides</taxon>
    </lineage>
</organism>
<keyword evidence="13" id="KW-1185">Reference proteome</keyword>
<keyword evidence="7 10" id="KW-0443">Lipid metabolism</keyword>
<comment type="subcellular location">
    <subcellularLocation>
        <location evidence="1">Membrane</location>
        <topology evidence="1">Multi-pass membrane protein</topology>
    </subcellularLocation>
</comment>
<dbReference type="GO" id="GO:0019367">
    <property type="term" value="P:fatty acid elongation, saturated fatty acid"/>
    <property type="evidence" value="ECO:0007669"/>
    <property type="project" value="TreeGrafter"/>
</dbReference>
<keyword evidence="8 10" id="KW-0472">Membrane</keyword>
<feature type="transmembrane region" description="Helical" evidence="10">
    <location>
        <begin position="167"/>
        <end position="188"/>
    </location>
</feature>
<evidence type="ECO:0000256" key="9">
    <source>
        <dbReference type="ARBA" id="ARBA00023160"/>
    </source>
</evidence>
<dbReference type="GO" id="GO:0009922">
    <property type="term" value="F:fatty acid elongase activity"/>
    <property type="evidence" value="ECO:0007669"/>
    <property type="project" value="UniProtKB-EC"/>
</dbReference>
<evidence type="ECO:0000256" key="10">
    <source>
        <dbReference type="RuleBase" id="RU361115"/>
    </source>
</evidence>
<protein>
    <recommendedName>
        <fullName evidence="10">Elongation of very long chain fatty acids protein</fullName>
        <ecNumber evidence="10">2.3.1.199</ecNumber>
    </recommendedName>
    <alternativeName>
        <fullName evidence="10">Very-long-chain 3-oxoacyl-CoA synthase</fullName>
    </alternativeName>
</protein>
<feature type="transmembrane region" description="Helical" evidence="10">
    <location>
        <begin position="238"/>
        <end position="257"/>
    </location>
</feature>
<sequence length="331" mass="39143">MTRISGHKSLVYKECQPQFSIFDWELNSSLKWMEENWHYSVYVSIAYMLVVYSIQQFMRQREPFKLRNCLAFWNLLLTIFSMAGSYYMLPEMYDTFYMKGINHSVCISSTNSIAQYWMWLFALSKIFELGDTVFIVLRKQKLILLHWFHHVLALIFTWYSFGQNISLGRWFVTMNMVVHSLMYAYYAFRSMQIYIPRQIAMTVTSLQIIQMIFGFYVSGYAFFSKLSGNYCEIPAKTATFGFIVYSTFFFMFAKLFINNYLNKISTNHHHHHHDKSQTKWTSNSNIHHHDDHDDHQHSNGKTTTKTATTTNTITTTTTTNTTTTNEPKKEI</sequence>
<keyword evidence="2 10" id="KW-0444">Lipid biosynthesis</keyword>
<dbReference type="PANTHER" id="PTHR11157:SF17">
    <property type="entry name" value="ELONGATION OF VERY LONG CHAIN FATTY ACIDS PROTEIN 6"/>
    <property type="match status" value="1"/>
</dbReference>
<dbReference type="EC" id="2.3.1.199" evidence="10"/>